<dbReference type="InterPro" id="IPR058626">
    <property type="entry name" value="MdtA-like_b-barrel"/>
</dbReference>
<dbReference type="InterPro" id="IPR058624">
    <property type="entry name" value="MdtA-like_HH"/>
</dbReference>
<dbReference type="GO" id="GO:0005886">
    <property type="term" value="C:plasma membrane"/>
    <property type="evidence" value="ECO:0007669"/>
    <property type="project" value="TreeGrafter"/>
</dbReference>
<dbReference type="InterPro" id="IPR058625">
    <property type="entry name" value="MdtA-like_BSH"/>
</dbReference>
<dbReference type="Gene3D" id="2.40.420.20">
    <property type="match status" value="1"/>
</dbReference>
<sequence>MRTKLLTLACASLIFVACSDEKNVQVKQLPPQPVSIMTIQSANLPLEFTYPARLSTELDVIIKPKVSGEIKAKYFKSGQAVKKGDKLFLIEPDKYQASVNMAYGEALVARANFDDAEKNFKRDQILIEKNAISQKEFDASLAKFNSTKASLESARAKLANARLDLKYTVVSAPFDGILGDTLMDIGDYVNASSTELVRITNINPIFADFYISDVDKINMNKNIRSGNWQLDNIQVQANVGGELFNGKLYFIDSIIDTNSGGVKAKAIFDNNNSSLMPGSFANVHVDGFVQKDGFEIPQIALLQDDSSTYVYTLVDGKVVKTVVNVIYQTSDKAIIDKGLKNGDKVILNNFKKIRPGASVSVMENK</sequence>
<dbReference type="RefSeq" id="WP_039664715.1">
    <property type="nucleotide sequence ID" value="NZ_CP007772.1"/>
</dbReference>
<reference evidence="6 7" key="1">
    <citation type="journal article" date="2014" name="Genome Biol. Evol.">
        <title>Comparative Genomics of the Campylobacter lari Group.</title>
        <authorList>
            <person name="Miller W.G."/>
            <person name="Yee E."/>
            <person name="Chapman M.H."/>
            <person name="Smith T.P."/>
            <person name="Bono J.L."/>
            <person name="Huynh S."/>
            <person name="Parker C.T."/>
            <person name="Vandamme P."/>
            <person name="Luong K."/>
            <person name="Korlach J."/>
        </authorList>
    </citation>
    <scope>NUCLEOTIDE SEQUENCE [LARGE SCALE GENOMIC DNA]</scope>
    <source>
        <strain evidence="6 7">LMG 24374</strain>
    </source>
</reference>
<dbReference type="OrthoDB" id="9772050at2"/>
<dbReference type="InterPro" id="IPR006143">
    <property type="entry name" value="RND_pump_MFP"/>
</dbReference>
<evidence type="ECO:0000259" key="3">
    <source>
        <dbReference type="Pfam" id="PF25917"/>
    </source>
</evidence>
<feature type="domain" description="Multidrug resistance protein MdtA-like alpha-helical hairpin" evidence="2">
    <location>
        <begin position="102"/>
        <end position="168"/>
    </location>
</feature>
<dbReference type="Pfam" id="PF25917">
    <property type="entry name" value="BSH_RND"/>
    <property type="match status" value="1"/>
</dbReference>
<dbReference type="Pfam" id="PF25989">
    <property type="entry name" value="YknX_C"/>
    <property type="match status" value="1"/>
</dbReference>
<dbReference type="InterPro" id="IPR058637">
    <property type="entry name" value="YknX-like_C"/>
</dbReference>
<dbReference type="Gene3D" id="1.10.287.470">
    <property type="entry name" value="Helix hairpin bin"/>
    <property type="match status" value="1"/>
</dbReference>
<comment type="similarity">
    <text evidence="1">Belongs to the membrane fusion protein (MFP) (TC 8.A.1) family.</text>
</comment>
<evidence type="ECO:0000256" key="1">
    <source>
        <dbReference type="ARBA" id="ARBA00009477"/>
    </source>
</evidence>
<evidence type="ECO:0000259" key="4">
    <source>
        <dbReference type="Pfam" id="PF25944"/>
    </source>
</evidence>
<dbReference type="GO" id="GO:0030313">
    <property type="term" value="C:cell envelope"/>
    <property type="evidence" value="ECO:0007669"/>
    <property type="project" value="UniProtKB-SubCell"/>
</dbReference>
<proteinExistence type="inferred from homology"/>
<dbReference type="Proteomes" id="UP000031135">
    <property type="component" value="Chromosome"/>
</dbReference>
<evidence type="ECO:0000313" key="6">
    <source>
        <dbReference type="EMBL" id="AJC91565.1"/>
    </source>
</evidence>
<dbReference type="HOGENOM" id="CLU_018816_2_1_7"/>
<accession>A0A0A8HD30</accession>
<dbReference type="NCBIfam" id="TIGR01730">
    <property type="entry name" value="RND_mfp"/>
    <property type="match status" value="1"/>
</dbReference>
<dbReference type="GO" id="GO:0046677">
    <property type="term" value="P:response to antibiotic"/>
    <property type="evidence" value="ECO:0007669"/>
    <property type="project" value="TreeGrafter"/>
</dbReference>
<dbReference type="PROSITE" id="PS51257">
    <property type="entry name" value="PROKAR_LIPOPROTEIN"/>
    <property type="match status" value="1"/>
</dbReference>
<protein>
    <submittedName>
        <fullName evidence="6">Multidrug efflux system CmeABC, periplasmic fusion protein CmeA</fullName>
    </submittedName>
</protein>
<evidence type="ECO:0000313" key="7">
    <source>
        <dbReference type="Proteomes" id="UP000031135"/>
    </source>
</evidence>
<dbReference type="SUPFAM" id="SSF111369">
    <property type="entry name" value="HlyD-like secretion proteins"/>
    <property type="match status" value="1"/>
</dbReference>
<feature type="domain" description="Multidrug resistance protein MdtA-like beta-barrel" evidence="4">
    <location>
        <begin position="204"/>
        <end position="286"/>
    </location>
</feature>
<organism evidence="6 7">
    <name type="scientific">Campylobacter subantarcticus LMG 24374</name>
    <dbReference type="NCBI Taxonomy" id="1388751"/>
    <lineage>
        <taxon>Bacteria</taxon>
        <taxon>Pseudomonadati</taxon>
        <taxon>Campylobacterota</taxon>
        <taxon>Epsilonproteobacteria</taxon>
        <taxon>Campylobacterales</taxon>
        <taxon>Campylobacteraceae</taxon>
        <taxon>Campylobacter</taxon>
    </lineage>
</organism>
<gene>
    <name evidence="6" type="primary">cmeA</name>
    <name evidence="6" type="ORF">CSUB8521_1769</name>
</gene>
<dbReference type="GO" id="GO:0022857">
    <property type="term" value="F:transmembrane transporter activity"/>
    <property type="evidence" value="ECO:0007669"/>
    <property type="project" value="InterPro"/>
</dbReference>
<feature type="domain" description="YknX-like C-terminal permuted SH3-like" evidence="5">
    <location>
        <begin position="294"/>
        <end position="361"/>
    </location>
</feature>
<dbReference type="EMBL" id="CP007772">
    <property type="protein sequence ID" value="AJC91565.1"/>
    <property type="molecule type" value="Genomic_DNA"/>
</dbReference>
<feature type="domain" description="Multidrug resistance protein MdtA-like barrel-sandwich hybrid" evidence="3">
    <location>
        <begin position="60"/>
        <end position="195"/>
    </location>
</feature>
<dbReference type="AlphaFoldDB" id="A0A0A8HD30"/>
<dbReference type="Gene3D" id="2.40.30.170">
    <property type="match status" value="1"/>
</dbReference>
<dbReference type="Pfam" id="PF25876">
    <property type="entry name" value="HH_MFP_RND"/>
    <property type="match status" value="1"/>
</dbReference>
<dbReference type="Gene3D" id="2.40.50.100">
    <property type="match status" value="1"/>
</dbReference>
<evidence type="ECO:0000259" key="2">
    <source>
        <dbReference type="Pfam" id="PF25876"/>
    </source>
</evidence>
<name>A0A0A8HD30_9BACT</name>
<dbReference type="Pfam" id="PF25944">
    <property type="entry name" value="Beta-barrel_RND"/>
    <property type="match status" value="1"/>
</dbReference>
<dbReference type="KEGG" id="csm:CSUB8521_1769"/>
<evidence type="ECO:0000259" key="5">
    <source>
        <dbReference type="Pfam" id="PF25989"/>
    </source>
</evidence>
<dbReference type="PANTHER" id="PTHR30158">
    <property type="entry name" value="ACRA/E-RELATED COMPONENT OF DRUG EFFLUX TRANSPORTER"/>
    <property type="match status" value="1"/>
</dbReference>